<keyword evidence="1" id="KW-1133">Transmembrane helix</keyword>
<keyword evidence="1" id="KW-0472">Membrane</keyword>
<sequence>EKGEVRAVTMIQFSVQVLVLSVFAVSSVIALKGFDDQFINFNVKTNICVGNSGDQDRCDSLLACEKTFPKPLDDPFRSCIKDTYPSGDLNDCTDSSNLFGTSEQFQSFLQCFLNKLPQKSSLSDDEKKQFKQYKKCVHKVGKKCFKERGFKN</sequence>
<keyword evidence="1" id="KW-0812">Transmembrane</keyword>
<evidence type="ECO:0000256" key="1">
    <source>
        <dbReference type="SAM" id="Phobius"/>
    </source>
</evidence>
<gene>
    <name evidence="2" type="primary">NCL1_47421</name>
    <name evidence="2" type="ORF">TNIN_58361</name>
</gene>
<proteinExistence type="predicted"/>
<accession>A0A8X6XRS7</accession>
<evidence type="ECO:0000313" key="2">
    <source>
        <dbReference type="EMBL" id="GFY57597.1"/>
    </source>
</evidence>
<comment type="caution">
    <text evidence="2">The sequence shown here is derived from an EMBL/GenBank/DDBJ whole genome shotgun (WGS) entry which is preliminary data.</text>
</comment>
<evidence type="ECO:0000313" key="3">
    <source>
        <dbReference type="Proteomes" id="UP000886998"/>
    </source>
</evidence>
<protein>
    <submittedName>
        <fullName evidence="2">Uncharacterized protein</fullName>
    </submittedName>
</protein>
<reference evidence="2" key="1">
    <citation type="submission" date="2020-08" db="EMBL/GenBank/DDBJ databases">
        <title>Multicomponent nature underlies the extraordinary mechanical properties of spider dragline silk.</title>
        <authorList>
            <person name="Kono N."/>
            <person name="Nakamura H."/>
            <person name="Mori M."/>
            <person name="Yoshida Y."/>
            <person name="Ohtoshi R."/>
            <person name="Malay A.D."/>
            <person name="Moran D.A.P."/>
            <person name="Tomita M."/>
            <person name="Numata K."/>
            <person name="Arakawa K."/>
        </authorList>
    </citation>
    <scope>NUCLEOTIDE SEQUENCE</scope>
</reference>
<dbReference type="AlphaFoldDB" id="A0A8X6XRS7"/>
<dbReference type="EMBL" id="BMAV01011609">
    <property type="protein sequence ID" value="GFY57597.1"/>
    <property type="molecule type" value="Genomic_DNA"/>
</dbReference>
<dbReference type="OrthoDB" id="6424365at2759"/>
<name>A0A8X6XRS7_9ARAC</name>
<feature type="non-terminal residue" evidence="2">
    <location>
        <position position="1"/>
    </location>
</feature>
<dbReference type="Proteomes" id="UP000886998">
    <property type="component" value="Unassembled WGS sequence"/>
</dbReference>
<organism evidence="2 3">
    <name type="scientific">Trichonephila inaurata madagascariensis</name>
    <dbReference type="NCBI Taxonomy" id="2747483"/>
    <lineage>
        <taxon>Eukaryota</taxon>
        <taxon>Metazoa</taxon>
        <taxon>Ecdysozoa</taxon>
        <taxon>Arthropoda</taxon>
        <taxon>Chelicerata</taxon>
        <taxon>Arachnida</taxon>
        <taxon>Araneae</taxon>
        <taxon>Araneomorphae</taxon>
        <taxon>Entelegynae</taxon>
        <taxon>Araneoidea</taxon>
        <taxon>Nephilidae</taxon>
        <taxon>Trichonephila</taxon>
        <taxon>Trichonephila inaurata</taxon>
    </lineage>
</organism>
<feature type="transmembrane region" description="Helical" evidence="1">
    <location>
        <begin position="13"/>
        <end position="34"/>
    </location>
</feature>
<keyword evidence="3" id="KW-1185">Reference proteome</keyword>